<dbReference type="SUPFAM" id="SSF46626">
    <property type="entry name" value="Cytochrome c"/>
    <property type="match status" value="1"/>
</dbReference>
<dbReference type="Proteomes" id="UP000266552">
    <property type="component" value="Chromosome"/>
</dbReference>
<proteinExistence type="predicted"/>
<feature type="binding site" description="axial binding residue" evidence="7">
    <location>
        <position position="68"/>
    </location>
    <ligand>
        <name>heme c</name>
        <dbReference type="ChEBI" id="CHEBI:61717"/>
    </ligand>
    <ligandPart>
        <name>Fe</name>
        <dbReference type="ChEBI" id="CHEBI:18248"/>
    </ligandPart>
</feature>
<dbReference type="GO" id="GO:0005506">
    <property type="term" value="F:iron ion binding"/>
    <property type="evidence" value="ECO:0007669"/>
    <property type="project" value="InterPro"/>
</dbReference>
<dbReference type="InterPro" id="IPR009056">
    <property type="entry name" value="Cyt_c-like_dom"/>
</dbReference>
<keyword evidence="9" id="KW-0732">Signal</keyword>
<accession>A0A385TQ48</accession>
<gene>
    <name evidence="11" type="ORF">D5F53_15270</name>
</gene>
<feature type="binding site" description="axial binding residue" evidence="7">
    <location>
        <position position="104"/>
    </location>
    <ligand>
        <name>heme c</name>
        <dbReference type="ChEBI" id="CHEBI:61717"/>
    </ligand>
    <ligandPart>
        <name>Fe</name>
        <dbReference type="ChEBI" id="CHEBI:18248"/>
    </ligandPart>
</feature>
<dbReference type="KEGG" id="plw:D5F53_15270"/>
<dbReference type="PRINTS" id="PR00605">
    <property type="entry name" value="CYTCHROMECIC"/>
</dbReference>
<evidence type="ECO:0000256" key="2">
    <source>
        <dbReference type="ARBA" id="ARBA00022617"/>
    </source>
</evidence>
<feature type="domain" description="Cytochrome c" evidence="10">
    <location>
        <begin position="51"/>
        <end position="127"/>
    </location>
</feature>
<evidence type="ECO:0000256" key="9">
    <source>
        <dbReference type="SAM" id="SignalP"/>
    </source>
</evidence>
<keyword evidence="12" id="KW-1185">Reference proteome</keyword>
<dbReference type="RefSeq" id="WP_119848436.1">
    <property type="nucleotide sequence ID" value="NZ_CP032412.1"/>
</dbReference>
<dbReference type="GO" id="GO:0020037">
    <property type="term" value="F:heme binding"/>
    <property type="evidence" value="ECO:0007669"/>
    <property type="project" value="InterPro"/>
</dbReference>
<evidence type="ECO:0000259" key="10">
    <source>
        <dbReference type="PROSITE" id="PS51007"/>
    </source>
</evidence>
<dbReference type="PANTHER" id="PTHR37823">
    <property type="entry name" value="CYTOCHROME C-553-LIKE"/>
    <property type="match status" value="1"/>
</dbReference>
<dbReference type="InterPro" id="IPR012218">
    <property type="entry name" value="Cyt_c_BACSU-c550-type"/>
</dbReference>
<evidence type="ECO:0000256" key="4">
    <source>
        <dbReference type="ARBA" id="ARBA00022982"/>
    </source>
</evidence>
<keyword evidence="4" id="KW-0249">Electron transport</keyword>
<dbReference type="AlphaFoldDB" id="A0A385TQ48"/>
<dbReference type="PROSITE" id="PS51257">
    <property type="entry name" value="PROKAR_LIPOPROTEIN"/>
    <property type="match status" value="1"/>
</dbReference>
<keyword evidence="1" id="KW-0813">Transport</keyword>
<dbReference type="GO" id="GO:0016020">
    <property type="term" value="C:membrane"/>
    <property type="evidence" value="ECO:0007669"/>
    <property type="project" value="InterPro"/>
</dbReference>
<name>A0A385TQ48_PAELA</name>
<dbReference type="EMBL" id="CP032412">
    <property type="protein sequence ID" value="AYB44547.1"/>
    <property type="molecule type" value="Genomic_DNA"/>
</dbReference>
<reference evidence="11 12" key="1">
    <citation type="submission" date="2018-09" db="EMBL/GenBank/DDBJ databases">
        <title>Genome Sequence of Paenibacillus lautus Strain E7593-69, Azo Dye-Degrading Bacteria, Isolated from Commercial Tattoo Inks.</title>
        <authorList>
            <person name="Nho S.W."/>
            <person name="Kim S.-J."/>
            <person name="Kweon O."/>
            <person name="Cerniglia C.E."/>
        </authorList>
    </citation>
    <scope>NUCLEOTIDE SEQUENCE [LARGE SCALE GENOMIC DNA]</scope>
    <source>
        <strain evidence="11 12">E7593-69</strain>
    </source>
</reference>
<dbReference type="PROSITE" id="PS51007">
    <property type="entry name" value="CYTC"/>
    <property type="match status" value="1"/>
</dbReference>
<sequence length="127" mass="13014">MFKKGLLFVVLLTTFAFAAVACGGNDTSEPAPAPAENGGQAPEEGATGGDATNDEAMTLYNANCMACHATDLAGGGNFPSLQNVGSKYDAGEIAGIISNGRNGMPAFQGRLTEDEINVLSQWLAAKK</sequence>
<organism evidence="11 12">
    <name type="scientific">Paenibacillus lautus</name>
    <name type="common">Bacillus lautus</name>
    <dbReference type="NCBI Taxonomy" id="1401"/>
    <lineage>
        <taxon>Bacteria</taxon>
        <taxon>Bacillati</taxon>
        <taxon>Bacillota</taxon>
        <taxon>Bacilli</taxon>
        <taxon>Bacillales</taxon>
        <taxon>Paenibacillaceae</taxon>
        <taxon>Paenibacillus</taxon>
    </lineage>
</organism>
<evidence type="ECO:0000256" key="3">
    <source>
        <dbReference type="ARBA" id="ARBA00022723"/>
    </source>
</evidence>
<evidence type="ECO:0000313" key="12">
    <source>
        <dbReference type="Proteomes" id="UP000266552"/>
    </source>
</evidence>
<feature type="binding site" description="covalent" evidence="6">
    <location>
        <position position="67"/>
    </location>
    <ligand>
        <name>heme c</name>
        <dbReference type="ChEBI" id="CHEBI:61717"/>
    </ligand>
</feature>
<evidence type="ECO:0000256" key="5">
    <source>
        <dbReference type="ARBA" id="ARBA00023004"/>
    </source>
</evidence>
<feature type="region of interest" description="Disordered" evidence="8">
    <location>
        <begin position="28"/>
        <end position="53"/>
    </location>
</feature>
<dbReference type="InterPro" id="IPR036909">
    <property type="entry name" value="Cyt_c-like_dom_sf"/>
</dbReference>
<dbReference type="InterPro" id="IPR008168">
    <property type="entry name" value="Cyt_C_IC"/>
</dbReference>
<evidence type="ECO:0000256" key="8">
    <source>
        <dbReference type="SAM" id="MobiDB-lite"/>
    </source>
</evidence>
<keyword evidence="5 7" id="KW-0408">Iron</keyword>
<keyword evidence="2 6" id="KW-0349">Heme</keyword>
<dbReference type="Pfam" id="PF13442">
    <property type="entry name" value="Cytochrome_CBB3"/>
    <property type="match status" value="1"/>
</dbReference>
<comment type="PTM">
    <text evidence="6">Binds 1 heme c group covalently per subunit.</text>
</comment>
<evidence type="ECO:0000313" key="11">
    <source>
        <dbReference type="EMBL" id="AYB44547.1"/>
    </source>
</evidence>
<dbReference type="GO" id="GO:0009055">
    <property type="term" value="F:electron transfer activity"/>
    <property type="evidence" value="ECO:0007669"/>
    <property type="project" value="InterPro"/>
</dbReference>
<dbReference type="InterPro" id="IPR051811">
    <property type="entry name" value="Cytochrome_c550/c551-like"/>
</dbReference>
<dbReference type="PANTHER" id="PTHR37823:SF4">
    <property type="entry name" value="MENAQUINOL-CYTOCHROME C REDUCTASE CYTOCHROME B_C SUBUNIT"/>
    <property type="match status" value="1"/>
</dbReference>
<feature type="chain" id="PRO_5017349752" evidence="9">
    <location>
        <begin position="19"/>
        <end position="127"/>
    </location>
</feature>
<feature type="binding site" description="covalent" evidence="6">
    <location>
        <position position="64"/>
    </location>
    <ligand>
        <name>heme c</name>
        <dbReference type="ChEBI" id="CHEBI:61717"/>
    </ligand>
</feature>
<feature type="signal peptide" evidence="9">
    <location>
        <begin position="1"/>
        <end position="18"/>
    </location>
</feature>
<keyword evidence="3 7" id="KW-0479">Metal-binding</keyword>
<evidence type="ECO:0000256" key="6">
    <source>
        <dbReference type="PIRSR" id="PIRSR000025-1"/>
    </source>
</evidence>
<protein>
    <submittedName>
        <fullName evidence="11">Cytochrome c</fullName>
    </submittedName>
</protein>
<evidence type="ECO:0000256" key="7">
    <source>
        <dbReference type="PIRSR" id="PIRSR000025-2"/>
    </source>
</evidence>
<evidence type="ECO:0000256" key="1">
    <source>
        <dbReference type="ARBA" id="ARBA00022448"/>
    </source>
</evidence>
<dbReference type="PIRSF" id="PIRSF000025">
    <property type="entry name" value="Cytc_Bsub_c550"/>
    <property type="match status" value="1"/>
</dbReference>
<dbReference type="Gene3D" id="1.10.760.10">
    <property type="entry name" value="Cytochrome c-like domain"/>
    <property type="match status" value="1"/>
</dbReference>